<dbReference type="OrthoDB" id="60033at2759"/>
<protein>
    <submittedName>
        <fullName evidence="8">Response regulator 10</fullName>
    </submittedName>
</protein>
<dbReference type="PROSITE" id="PS50110">
    <property type="entry name" value="RESPONSE_REGULATORY"/>
    <property type="match status" value="1"/>
</dbReference>
<keyword evidence="1" id="KW-0902">Two-component regulatory system</keyword>
<proteinExistence type="predicted"/>
<evidence type="ECO:0000313" key="9">
    <source>
        <dbReference type="Proteomes" id="UP000585474"/>
    </source>
</evidence>
<evidence type="ECO:0000313" key="8">
    <source>
        <dbReference type="EMBL" id="GFY80653.1"/>
    </source>
</evidence>
<evidence type="ECO:0000256" key="1">
    <source>
        <dbReference type="ARBA" id="ARBA00023012"/>
    </source>
</evidence>
<dbReference type="SMART" id="SM00448">
    <property type="entry name" value="REC"/>
    <property type="match status" value="1"/>
</dbReference>
<dbReference type="SUPFAM" id="SSF52172">
    <property type="entry name" value="CheY-like"/>
    <property type="match status" value="1"/>
</dbReference>
<evidence type="ECO:0000256" key="5">
    <source>
        <dbReference type="PROSITE-ProRule" id="PRU00169"/>
    </source>
</evidence>
<dbReference type="GO" id="GO:0009736">
    <property type="term" value="P:cytokinin-activated signaling pathway"/>
    <property type="evidence" value="ECO:0007669"/>
    <property type="project" value="InterPro"/>
</dbReference>
<organism evidence="8 9">
    <name type="scientific">Actinidia rufa</name>
    <dbReference type="NCBI Taxonomy" id="165716"/>
    <lineage>
        <taxon>Eukaryota</taxon>
        <taxon>Viridiplantae</taxon>
        <taxon>Streptophyta</taxon>
        <taxon>Embryophyta</taxon>
        <taxon>Tracheophyta</taxon>
        <taxon>Spermatophyta</taxon>
        <taxon>Magnoliopsida</taxon>
        <taxon>eudicotyledons</taxon>
        <taxon>Gunneridae</taxon>
        <taxon>Pentapetalae</taxon>
        <taxon>asterids</taxon>
        <taxon>Ericales</taxon>
        <taxon>Actinidiaceae</taxon>
        <taxon>Actinidia</taxon>
    </lineage>
</organism>
<evidence type="ECO:0000256" key="2">
    <source>
        <dbReference type="ARBA" id="ARBA00023015"/>
    </source>
</evidence>
<dbReference type="InterPro" id="IPR006447">
    <property type="entry name" value="Myb_dom_plants"/>
</dbReference>
<feature type="region of interest" description="Disordered" evidence="6">
    <location>
        <begin position="140"/>
        <end position="172"/>
    </location>
</feature>
<dbReference type="SUPFAM" id="SSF46689">
    <property type="entry name" value="Homeodomain-like"/>
    <property type="match status" value="1"/>
</dbReference>
<evidence type="ECO:0000256" key="6">
    <source>
        <dbReference type="SAM" id="MobiDB-lite"/>
    </source>
</evidence>
<feature type="compositionally biased region" description="Basic residues" evidence="6">
    <location>
        <begin position="144"/>
        <end position="172"/>
    </location>
</feature>
<dbReference type="InterPro" id="IPR009057">
    <property type="entry name" value="Homeodomain-like_sf"/>
</dbReference>
<dbReference type="InterPro" id="IPR001789">
    <property type="entry name" value="Sig_transdc_resp-reg_receiver"/>
</dbReference>
<evidence type="ECO:0000256" key="3">
    <source>
        <dbReference type="ARBA" id="ARBA00023163"/>
    </source>
</evidence>
<dbReference type="InterPro" id="IPR045279">
    <property type="entry name" value="ARR-like"/>
</dbReference>
<dbReference type="AlphaFoldDB" id="A0A7J0E2A5"/>
<name>A0A7J0E2A5_9ERIC</name>
<feature type="region of interest" description="Disordered" evidence="6">
    <location>
        <begin position="1"/>
        <end position="20"/>
    </location>
</feature>
<dbReference type="NCBIfam" id="TIGR01557">
    <property type="entry name" value="myb_SHAQKYF"/>
    <property type="match status" value="1"/>
</dbReference>
<sequence length="309" mass="34916">MLSENDQDLANPNPDLESNAKTEFPEGLRVLAVDDNLVCLKLIVTLLVKCSFKVTATTKPTEALDMLRKNKESYDLVITDVEMLDMDGFQLLQIIGIEMDVPVIRRKARSPRLPGEAGPDRGAQEHLAACCEEKNCLSRPNRAPGKRQQIKTLCRRRDKGTRGRKRRRKRRVHRMGNLRPQRSIGLFGAKELHNKFVDALEQLERAAVPKKILEVMDVPGLSRENVASHLQKFKNLLKKDSQKSEMNLESEVLVANLLAITLGMEGEIEILRLLDHKSSSSITKKSTNKERSPHPNGRTIRYRGDASEV</sequence>
<dbReference type="EMBL" id="BJWL01000001">
    <property type="protein sequence ID" value="GFY80653.1"/>
    <property type="molecule type" value="Genomic_DNA"/>
</dbReference>
<keyword evidence="2" id="KW-0805">Transcription regulation</keyword>
<dbReference type="InterPro" id="IPR011006">
    <property type="entry name" value="CheY-like_superfamily"/>
</dbReference>
<feature type="domain" description="Response regulatory" evidence="7">
    <location>
        <begin position="29"/>
        <end position="154"/>
    </location>
</feature>
<keyword evidence="4" id="KW-0539">Nucleus</keyword>
<keyword evidence="9" id="KW-1185">Reference proteome</keyword>
<feature type="modified residue" description="4-aspartylphosphate" evidence="5">
    <location>
        <position position="80"/>
    </location>
</feature>
<dbReference type="Pfam" id="PF00072">
    <property type="entry name" value="Response_reg"/>
    <property type="match status" value="1"/>
</dbReference>
<dbReference type="Gene3D" id="3.40.50.2300">
    <property type="match status" value="1"/>
</dbReference>
<keyword evidence="5" id="KW-0597">Phosphoprotein</keyword>
<dbReference type="PANTHER" id="PTHR43874:SF217">
    <property type="entry name" value="TWO-COMPONENT RESPONSE REGULATOR ORR24-LIKE ISOFORM X1"/>
    <property type="match status" value="1"/>
</dbReference>
<dbReference type="PANTHER" id="PTHR43874">
    <property type="entry name" value="TWO-COMPONENT RESPONSE REGULATOR"/>
    <property type="match status" value="1"/>
</dbReference>
<gene>
    <name evidence="8" type="ORF">Acr_01g0004620</name>
</gene>
<dbReference type="GO" id="GO:0000160">
    <property type="term" value="P:phosphorelay signal transduction system"/>
    <property type="evidence" value="ECO:0007669"/>
    <property type="project" value="UniProtKB-KW"/>
</dbReference>
<dbReference type="Gene3D" id="1.10.10.60">
    <property type="entry name" value="Homeodomain-like"/>
    <property type="match status" value="1"/>
</dbReference>
<dbReference type="GO" id="GO:0003677">
    <property type="term" value="F:DNA binding"/>
    <property type="evidence" value="ECO:0007669"/>
    <property type="project" value="InterPro"/>
</dbReference>
<reference evidence="8 9" key="1">
    <citation type="submission" date="2019-07" db="EMBL/GenBank/DDBJ databases">
        <title>De Novo Assembly of kiwifruit Actinidia rufa.</title>
        <authorList>
            <person name="Sugita-Konishi S."/>
            <person name="Sato K."/>
            <person name="Mori E."/>
            <person name="Abe Y."/>
            <person name="Kisaki G."/>
            <person name="Hamano K."/>
            <person name="Suezawa K."/>
            <person name="Otani M."/>
            <person name="Fukuda T."/>
            <person name="Manabe T."/>
            <person name="Gomi K."/>
            <person name="Tabuchi M."/>
            <person name="Akimitsu K."/>
            <person name="Kataoka I."/>
        </authorList>
    </citation>
    <scope>NUCLEOTIDE SEQUENCE [LARGE SCALE GENOMIC DNA]</scope>
    <source>
        <strain evidence="9">cv. Fuchu</strain>
    </source>
</reference>
<feature type="region of interest" description="Disordered" evidence="6">
    <location>
        <begin position="280"/>
        <end position="309"/>
    </location>
</feature>
<evidence type="ECO:0000259" key="7">
    <source>
        <dbReference type="PROSITE" id="PS50110"/>
    </source>
</evidence>
<keyword evidence="3" id="KW-0804">Transcription</keyword>
<evidence type="ECO:0000256" key="4">
    <source>
        <dbReference type="ARBA" id="ARBA00023242"/>
    </source>
</evidence>
<comment type="caution">
    <text evidence="8">The sequence shown here is derived from an EMBL/GenBank/DDBJ whole genome shotgun (WGS) entry which is preliminary data.</text>
</comment>
<dbReference type="Proteomes" id="UP000585474">
    <property type="component" value="Unassembled WGS sequence"/>
</dbReference>
<accession>A0A7J0E2A5</accession>